<keyword evidence="4" id="KW-1185">Reference proteome</keyword>
<dbReference type="CDD" id="cd11333">
    <property type="entry name" value="AmyAc_SI_OligoGlu_DGase"/>
    <property type="match status" value="1"/>
</dbReference>
<dbReference type="InterPro" id="IPR006047">
    <property type="entry name" value="GH13_cat_dom"/>
</dbReference>
<dbReference type="InterPro" id="IPR045857">
    <property type="entry name" value="O16G_dom_2"/>
</dbReference>
<dbReference type="OrthoDB" id="9805159at2"/>
<dbReference type="SMART" id="SM00642">
    <property type="entry name" value="Aamy"/>
    <property type="match status" value="1"/>
</dbReference>
<dbReference type="InterPro" id="IPR017853">
    <property type="entry name" value="GH"/>
</dbReference>
<protein>
    <recommendedName>
        <fullName evidence="2">Glycosyl hydrolase family 13 catalytic domain-containing protein</fullName>
    </recommendedName>
</protein>
<evidence type="ECO:0000256" key="1">
    <source>
        <dbReference type="ARBA" id="ARBA00008061"/>
    </source>
</evidence>
<dbReference type="Pfam" id="PF00128">
    <property type="entry name" value="Alpha-amylase"/>
    <property type="match status" value="1"/>
</dbReference>
<dbReference type="Gene3D" id="3.20.20.80">
    <property type="entry name" value="Glycosidases"/>
    <property type="match status" value="1"/>
</dbReference>
<name>A0A1W6SPJ7_9PROT</name>
<organism evidence="3 4">
    <name type="scientific">Nitrosospira lacus</name>
    <dbReference type="NCBI Taxonomy" id="1288494"/>
    <lineage>
        <taxon>Bacteria</taxon>
        <taxon>Pseudomonadati</taxon>
        <taxon>Pseudomonadota</taxon>
        <taxon>Betaproteobacteria</taxon>
        <taxon>Nitrosomonadales</taxon>
        <taxon>Nitrosomonadaceae</taxon>
        <taxon>Nitrosospira</taxon>
    </lineage>
</organism>
<sequence>MNLHQIRAVYKTQRKENSFHNIQGNNYISTTLSPRTCSRNMVMPADFPEFISSGTPDMEWWKKTTVYQIYPRSFCDTNGDGIGDIQGIIEKLDYLEDLGYETIWISPFTQSPQRDFGYDISDYHSISPQYGDMPLFEKLVQELHRRNMKLIFDLVLNHTSNEHAWFKESASSRDNPKADWYIWKDGKGKNGTKPPNNWRAMAGNRAWTYYPARKQFNYTAFLPFQPDLNYHNPEVKQAMFDVARFWLNKGVDGFRLDIISAIYEDPDLRRNPLSLRLAPSDKSLTIFFQNLKNNFLQEKSFEFATELRSVVDEFDNPRRILIGESHGEEELIKQFCYNNGRNGLNAIFLFKAISTPFKAESYREMLMTFEKHFPEPLVPTLVFANHDRTRVITRLGGSIEKAKLLALFQFTCRGIPFTYFGDEIGIPRVRIPLKQGKDAIAIQHKWLPQFLVDRSVEILNRDECRTPMLWNENPNAGFCAVLASPWLPIAGNFKEINVEKQLAEPHSLLNFYKKVIHLRKETPALHNGSLEIAHDLCNKKILAYYRISNGEKYMILLNMSPSRVRNPVNNANILLSTHHQSEESQLQPFEGRVMISGR</sequence>
<dbReference type="Gene3D" id="3.90.400.10">
    <property type="entry name" value="Oligo-1,6-glucosidase, Domain 2"/>
    <property type="match status" value="1"/>
</dbReference>
<gene>
    <name evidence="3" type="ORF">EBAPG3_007845</name>
</gene>
<proteinExistence type="inferred from homology"/>
<dbReference type="EMBL" id="CP021106">
    <property type="protein sequence ID" value="ARO87692.1"/>
    <property type="molecule type" value="Genomic_DNA"/>
</dbReference>
<evidence type="ECO:0000313" key="3">
    <source>
        <dbReference type="EMBL" id="ARO87692.1"/>
    </source>
</evidence>
<dbReference type="SUPFAM" id="SSF51011">
    <property type="entry name" value="Glycosyl hydrolase domain"/>
    <property type="match status" value="1"/>
</dbReference>
<dbReference type="InterPro" id="IPR013780">
    <property type="entry name" value="Glyco_hydro_b"/>
</dbReference>
<accession>A0A1W6SPJ7</accession>
<reference evidence="3 4" key="1">
    <citation type="journal article" date="2015" name="Int. J. Syst. Evol. Microbiol.">
        <title>Nitrosospira lacus sp. nov., a psychrotolerant, ammonia-oxidizing bacterium from sandy lake sediment.</title>
        <authorList>
            <person name="Urakawa H."/>
            <person name="Garcia J.C."/>
            <person name="Nielsen J.L."/>
            <person name="Le V.Q."/>
            <person name="Kozlowski J.A."/>
            <person name="Stein L.Y."/>
            <person name="Lim C.K."/>
            <person name="Pommerening-Roser A."/>
            <person name="Martens-Habbena W."/>
            <person name="Stahl D.A."/>
            <person name="Klotz M.G."/>
        </authorList>
    </citation>
    <scope>NUCLEOTIDE SEQUENCE [LARGE SCALE GENOMIC DNA]</scope>
    <source>
        <strain evidence="3 4">APG3</strain>
    </source>
</reference>
<dbReference type="PANTHER" id="PTHR10357:SF179">
    <property type="entry name" value="NEUTRAL AND BASIC AMINO ACID TRANSPORT PROTEIN RBAT"/>
    <property type="match status" value="1"/>
</dbReference>
<dbReference type="Gene3D" id="2.60.40.1180">
    <property type="entry name" value="Golgi alpha-mannosidase II"/>
    <property type="match status" value="1"/>
</dbReference>
<dbReference type="Proteomes" id="UP000012179">
    <property type="component" value="Chromosome"/>
</dbReference>
<dbReference type="GO" id="GO:0004556">
    <property type="term" value="F:alpha-amylase activity"/>
    <property type="evidence" value="ECO:0007669"/>
    <property type="project" value="TreeGrafter"/>
</dbReference>
<dbReference type="KEGG" id="nlc:EBAPG3_007845"/>
<dbReference type="SUPFAM" id="SSF51445">
    <property type="entry name" value="(Trans)glycosidases"/>
    <property type="match status" value="1"/>
</dbReference>
<feature type="domain" description="Glycosyl hydrolase family 13 catalytic" evidence="2">
    <location>
        <begin position="68"/>
        <end position="465"/>
    </location>
</feature>
<evidence type="ECO:0000313" key="4">
    <source>
        <dbReference type="Proteomes" id="UP000012179"/>
    </source>
</evidence>
<dbReference type="PANTHER" id="PTHR10357">
    <property type="entry name" value="ALPHA-AMYLASE FAMILY MEMBER"/>
    <property type="match status" value="1"/>
</dbReference>
<dbReference type="GO" id="GO:0009313">
    <property type="term" value="P:oligosaccharide catabolic process"/>
    <property type="evidence" value="ECO:0007669"/>
    <property type="project" value="TreeGrafter"/>
</dbReference>
<comment type="similarity">
    <text evidence="1">Belongs to the glycosyl hydrolase 13 family.</text>
</comment>
<evidence type="ECO:0000259" key="2">
    <source>
        <dbReference type="SMART" id="SM00642"/>
    </source>
</evidence>
<dbReference type="AlphaFoldDB" id="A0A1W6SPJ7"/>